<dbReference type="CDD" id="cd01647">
    <property type="entry name" value="RT_LTR"/>
    <property type="match status" value="1"/>
</dbReference>
<sequence length="387" mass="45164">MKHHSTWEIYIYGSLKVKQRTIVITKQTNKGCPKDVEESSTHTSYHVTVQVDSNPKFSDDEPGEVPQVFEDGGQATVDELKELNLGTNENPRPIYVSMLLSSSEEKSYFELLLDYKVLFAWSYKEMPSLNPKVVVHQLLVKHGVRSIKQAKKRFRLELISQIETEIDKLIEVGFIKEVKYPAWIANIVSVKKKNGQIRVCVDFKYLNNACPKDDFQLPIIELMVDATTGHEALSFMDGSLRYNQIRMVLRDEEFTAFCTPKGIYYYKVMPFELKNANATYQRAMHKIFDDMLHKNVEFYVDDLVVRSRKREDHLRDLRMVFDRLRRYQLKMNSLKCAFGVTSGKFLGFIVRHRGIEVNQSKITAIRDMTDPRNLQELRSLQRRLAFI</sequence>
<protein>
    <recommendedName>
        <fullName evidence="1">Reverse transcriptase domain-containing protein</fullName>
    </recommendedName>
</protein>
<keyword evidence="3" id="KW-1185">Reference proteome</keyword>
<dbReference type="InterPro" id="IPR053134">
    <property type="entry name" value="RNA-dir_DNA_polymerase"/>
</dbReference>
<evidence type="ECO:0000259" key="1">
    <source>
        <dbReference type="Pfam" id="PF00078"/>
    </source>
</evidence>
<dbReference type="PANTHER" id="PTHR24559:SF439">
    <property type="entry name" value="RETROTRANSPOSON, UNCLASSIFIED-LIKE PROTEIN"/>
    <property type="match status" value="1"/>
</dbReference>
<dbReference type="Pfam" id="PF00078">
    <property type="entry name" value="RVT_1"/>
    <property type="match status" value="1"/>
</dbReference>
<organism evidence="2 3">
    <name type="scientific">Vitis vinifera</name>
    <name type="common">Grape</name>
    <dbReference type="NCBI Taxonomy" id="29760"/>
    <lineage>
        <taxon>Eukaryota</taxon>
        <taxon>Viridiplantae</taxon>
        <taxon>Streptophyta</taxon>
        <taxon>Embryophyta</taxon>
        <taxon>Tracheophyta</taxon>
        <taxon>Spermatophyta</taxon>
        <taxon>Magnoliopsida</taxon>
        <taxon>eudicotyledons</taxon>
        <taxon>Gunneridae</taxon>
        <taxon>Pentapetalae</taxon>
        <taxon>rosids</taxon>
        <taxon>Vitales</taxon>
        <taxon>Vitaceae</taxon>
        <taxon>Viteae</taxon>
        <taxon>Vitis</taxon>
    </lineage>
</organism>
<dbReference type="Gene3D" id="3.30.70.270">
    <property type="match status" value="1"/>
</dbReference>
<dbReference type="Proteomes" id="UP001227230">
    <property type="component" value="Chromosome 2"/>
</dbReference>
<dbReference type="InterPro" id="IPR043502">
    <property type="entry name" value="DNA/RNA_pol_sf"/>
</dbReference>
<evidence type="ECO:0000313" key="3">
    <source>
        <dbReference type="Proteomes" id="UP001227230"/>
    </source>
</evidence>
<name>A0ABY9BJZ1_VITVI</name>
<dbReference type="SUPFAM" id="SSF56672">
    <property type="entry name" value="DNA/RNA polymerases"/>
    <property type="match status" value="1"/>
</dbReference>
<dbReference type="EMBL" id="CP126649">
    <property type="protein sequence ID" value="WJZ82999.1"/>
    <property type="molecule type" value="Genomic_DNA"/>
</dbReference>
<dbReference type="InterPro" id="IPR043128">
    <property type="entry name" value="Rev_trsase/Diguanyl_cyclase"/>
</dbReference>
<reference evidence="2 3" key="1">
    <citation type="journal article" date="2023" name="Hortic Res">
        <title>The complete reference genome for grapevine (Vitis vinifera L.) genetics and breeding.</title>
        <authorList>
            <person name="Shi X."/>
            <person name="Cao S."/>
            <person name="Wang X."/>
            <person name="Huang S."/>
            <person name="Wang Y."/>
            <person name="Liu Z."/>
            <person name="Liu W."/>
            <person name="Leng X."/>
            <person name="Peng Y."/>
            <person name="Wang N."/>
            <person name="Wang Y."/>
            <person name="Ma Z."/>
            <person name="Xu X."/>
            <person name="Zhang F."/>
            <person name="Xue H."/>
            <person name="Zhong H."/>
            <person name="Wang Y."/>
            <person name="Zhang K."/>
            <person name="Velt A."/>
            <person name="Avia K."/>
            <person name="Holtgrawe D."/>
            <person name="Grimplet J."/>
            <person name="Matus J.T."/>
            <person name="Ware D."/>
            <person name="Wu X."/>
            <person name="Wang H."/>
            <person name="Liu C."/>
            <person name="Fang Y."/>
            <person name="Rustenholz C."/>
            <person name="Cheng Z."/>
            <person name="Xiao H."/>
            <person name="Zhou Y."/>
        </authorList>
    </citation>
    <scope>NUCLEOTIDE SEQUENCE [LARGE SCALE GENOMIC DNA]</scope>
    <source>
        <strain evidence="3">cv. Pinot noir / PN40024</strain>
        <tissue evidence="2">Leaf</tissue>
    </source>
</reference>
<evidence type="ECO:0000313" key="2">
    <source>
        <dbReference type="EMBL" id="WJZ82999.1"/>
    </source>
</evidence>
<dbReference type="Gene3D" id="3.10.10.10">
    <property type="entry name" value="HIV Type 1 Reverse Transcriptase, subunit A, domain 1"/>
    <property type="match status" value="1"/>
</dbReference>
<dbReference type="PANTHER" id="PTHR24559">
    <property type="entry name" value="TRANSPOSON TY3-I GAG-POL POLYPROTEIN"/>
    <property type="match status" value="1"/>
</dbReference>
<dbReference type="InterPro" id="IPR000477">
    <property type="entry name" value="RT_dom"/>
</dbReference>
<gene>
    <name evidence="2" type="ORF">VitviT2T_002716</name>
</gene>
<accession>A0ABY9BJZ1</accession>
<feature type="domain" description="Reverse transcriptase" evidence="1">
    <location>
        <begin position="190"/>
        <end position="350"/>
    </location>
</feature>
<proteinExistence type="predicted"/>